<dbReference type="Pfam" id="PF01551">
    <property type="entry name" value="Peptidase_M23"/>
    <property type="match status" value="1"/>
</dbReference>
<accession>A0ABP4GZ53</accession>
<organism evidence="4 5">
    <name type="scientific">Prauserella halophila</name>
    <dbReference type="NCBI Taxonomy" id="185641"/>
    <lineage>
        <taxon>Bacteria</taxon>
        <taxon>Bacillati</taxon>
        <taxon>Actinomycetota</taxon>
        <taxon>Actinomycetes</taxon>
        <taxon>Pseudonocardiales</taxon>
        <taxon>Pseudonocardiaceae</taxon>
        <taxon>Prauserella</taxon>
    </lineage>
</organism>
<dbReference type="InterPro" id="IPR016047">
    <property type="entry name" value="M23ase_b-sheet_dom"/>
</dbReference>
<feature type="domain" description="M23ase beta-sheet core" evidence="3">
    <location>
        <begin position="118"/>
        <end position="212"/>
    </location>
</feature>
<feature type="compositionally biased region" description="Low complexity" evidence="2">
    <location>
        <begin position="20"/>
        <end position="33"/>
    </location>
</feature>
<evidence type="ECO:0000256" key="1">
    <source>
        <dbReference type="ARBA" id="ARBA00022729"/>
    </source>
</evidence>
<keyword evidence="1" id="KW-0732">Signal</keyword>
<proteinExistence type="predicted"/>
<evidence type="ECO:0000256" key="2">
    <source>
        <dbReference type="SAM" id="MobiDB-lite"/>
    </source>
</evidence>
<evidence type="ECO:0000259" key="3">
    <source>
        <dbReference type="Pfam" id="PF01551"/>
    </source>
</evidence>
<feature type="region of interest" description="Disordered" evidence="2">
    <location>
        <begin position="1"/>
        <end position="33"/>
    </location>
</feature>
<dbReference type="PANTHER" id="PTHR21666">
    <property type="entry name" value="PEPTIDASE-RELATED"/>
    <property type="match status" value="1"/>
</dbReference>
<reference evidence="5" key="1">
    <citation type="journal article" date="2019" name="Int. J. Syst. Evol. Microbiol.">
        <title>The Global Catalogue of Microorganisms (GCM) 10K type strain sequencing project: providing services to taxonomists for standard genome sequencing and annotation.</title>
        <authorList>
            <consortium name="The Broad Institute Genomics Platform"/>
            <consortium name="The Broad Institute Genome Sequencing Center for Infectious Disease"/>
            <person name="Wu L."/>
            <person name="Ma J."/>
        </authorList>
    </citation>
    <scope>NUCLEOTIDE SEQUENCE [LARGE SCALE GENOMIC DNA]</scope>
    <source>
        <strain evidence="5">JCM 13023</strain>
    </source>
</reference>
<protein>
    <recommendedName>
        <fullName evidence="3">M23ase beta-sheet core domain-containing protein</fullName>
    </recommendedName>
</protein>
<gene>
    <name evidence="4" type="ORF">GCM10009676_26460</name>
</gene>
<dbReference type="RefSeq" id="WP_344056391.1">
    <property type="nucleotide sequence ID" value="NZ_BAAALN010000006.1"/>
</dbReference>
<sequence>MRFRSTVRGPAGPPPHARTTRPAPEAPGGRARAVTPAAALTPALTPAVATVVALLMVATPPAPTPAPAPRSATTVAGAGTAVGAAAQPAADVTFAWPLDPQPGVVRPFDAPDSEYGPGHRGVDLAAAAGQPVLAAAGGRVVHAGDLAGRGVVSIEHPDGLRTTYEPLSVQVDEGDRVRAGLPIGTVARGHDDCAAAACLHWGLRRGERYLDPVTVVPLAGALRLKPWPG</sequence>
<name>A0ABP4GZ53_9PSEU</name>
<evidence type="ECO:0000313" key="5">
    <source>
        <dbReference type="Proteomes" id="UP001500653"/>
    </source>
</evidence>
<dbReference type="EMBL" id="BAAALN010000006">
    <property type="protein sequence ID" value="GAA1240267.1"/>
    <property type="molecule type" value="Genomic_DNA"/>
</dbReference>
<dbReference type="InterPro" id="IPR011055">
    <property type="entry name" value="Dup_hybrid_motif"/>
</dbReference>
<evidence type="ECO:0000313" key="4">
    <source>
        <dbReference type="EMBL" id="GAA1240267.1"/>
    </source>
</evidence>
<comment type="caution">
    <text evidence="4">The sequence shown here is derived from an EMBL/GenBank/DDBJ whole genome shotgun (WGS) entry which is preliminary data.</text>
</comment>
<dbReference type="CDD" id="cd12797">
    <property type="entry name" value="M23_peptidase"/>
    <property type="match status" value="1"/>
</dbReference>
<dbReference type="SUPFAM" id="SSF51261">
    <property type="entry name" value="Duplicated hybrid motif"/>
    <property type="match status" value="1"/>
</dbReference>
<dbReference type="Proteomes" id="UP001500653">
    <property type="component" value="Unassembled WGS sequence"/>
</dbReference>
<keyword evidence="5" id="KW-1185">Reference proteome</keyword>
<dbReference type="PANTHER" id="PTHR21666:SF289">
    <property type="entry name" value="L-ALA--D-GLU ENDOPEPTIDASE"/>
    <property type="match status" value="1"/>
</dbReference>
<dbReference type="Gene3D" id="2.70.70.10">
    <property type="entry name" value="Glucose Permease (Domain IIA)"/>
    <property type="match status" value="1"/>
</dbReference>
<dbReference type="InterPro" id="IPR050570">
    <property type="entry name" value="Cell_wall_metabolism_enzyme"/>
</dbReference>